<dbReference type="Pfam" id="PF15072">
    <property type="entry name" value="HROB"/>
    <property type="match status" value="1"/>
</dbReference>
<evidence type="ECO:0000313" key="3">
    <source>
        <dbReference type="Proteomes" id="UP000694906"/>
    </source>
</evidence>
<dbReference type="Proteomes" id="UP000694906">
    <property type="component" value="Unplaced"/>
</dbReference>
<dbReference type="GeneID" id="101718857"/>
<feature type="region of interest" description="Disordered" evidence="1">
    <location>
        <begin position="1"/>
        <end position="34"/>
    </location>
</feature>
<organism evidence="3 4">
    <name type="scientific">Heterocephalus glaber</name>
    <name type="common">Naked mole rat</name>
    <dbReference type="NCBI Taxonomy" id="10181"/>
    <lineage>
        <taxon>Eukaryota</taxon>
        <taxon>Metazoa</taxon>
        <taxon>Chordata</taxon>
        <taxon>Craniata</taxon>
        <taxon>Vertebrata</taxon>
        <taxon>Euteleostomi</taxon>
        <taxon>Mammalia</taxon>
        <taxon>Eutheria</taxon>
        <taxon>Euarchontoglires</taxon>
        <taxon>Glires</taxon>
        <taxon>Rodentia</taxon>
        <taxon>Hystricomorpha</taxon>
        <taxon>Bathyergidae</taxon>
        <taxon>Heterocephalus</taxon>
    </lineage>
</organism>
<proteinExistence type="predicted"/>
<dbReference type="InterPro" id="IPR058570">
    <property type="entry name" value="HROB_OB"/>
</dbReference>
<feature type="compositionally biased region" description="Low complexity" evidence="1">
    <location>
        <begin position="11"/>
        <end position="34"/>
    </location>
</feature>
<dbReference type="PANTHER" id="PTHR14523">
    <property type="entry name" value="UNCHARACTERIZED PROTEIN C17ORF53 HOMOLOG"/>
    <property type="match status" value="1"/>
</dbReference>
<reference evidence="4" key="1">
    <citation type="submission" date="2025-08" db="UniProtKB">
        <authorList>
            <consortium name="RefSeq"/>
        </authorList>
    </citation>
    <scope>IDENTIFICATION</scope>
</reference>
<feature type="region of interest" description="Disordered" evidence="1">
    <location>
        <begin position="499"/>
        <end position="550"/>
    </location>
</feature>
<feature type="domain" description="Homologous recombination OB-fold protein OB-fold" evidence="2">
    <location>
        <begin position="416"/>
        <end position="499"/>
    </location>
</feature>
<feature type="compositionally biased region" description="Pro residues" evidence="1">
    <location>
        <begin position="232"/>
        <end position="241"/>
    </location>
</feature>
<accession>A0AAX6RGL6</accession>
<dbReference type="RefSeq" id="XP_021095871.1">
    <property type="nucleotide sequence ID" value="XM_021240212.1"/>
</dbReference>
<evidence type="ECO:0000313" key="4">
    <source>
        <dbReference type="RefSeq" id="XP_021095871.1"/>
    </source>
</evidence>
<dbReference type="InterPro" id="IPR028045">
    <property type="entry name" value="HROB"/>
</dbReference>
<keyword evidence="3" id="KW-1185">Reference proteome</keyword>
<evidence type="ECO:0000259" key="2">
    <source>
        <dbReference type="Pfam" id="PF15072"/>
    </source>
</evidence>
<dbReference type="GO" id="GO:0000725">
    <property type="term" value="P:recombinational repair"/>
    <property type="evidence" value="ECO:0007669"/>
    <property type="project" value="InterPro"/>
</dbReference>
<evidence type="ECO:0000256" key="1">
    <source>
        <dbReference type="SAM" id="MobiDB-lite"/>
    </source>
</evidence>
<dbReference type="PANTHER" id="PTHR14523:SF1">
    <property type="entry name" value="HOMOLOGOUS RECOMBINATION OB-FOLD PROTEIN"/>
    <property type="match status" value="1"/>
</dbReference>
<feature type="region of interest" description="Disordered" evidence="1">
    <location>
        <begin position="166"/>
        <end position="259"/>
    </location>
</feature>
<dbReference type="AlphaFoldDB" id="A0AAX6RGL6"/>
<gene>
    <name evidence="4" type="primary">CUNH17orf53</name>
</gene>
<protein>
    <submittedName>
        <fullName evidence="4">Uncharacterized protein C17orf53 homolog isoform X1</fullName>
    </submittedName>
</protein>
<dbReference type="CTD" id="78995"/>
<feature type="region of interest" description="Disordered" evidence="1">
    <location>
        <begin position="65"/>
        <end position="121"/>
    </location>
</feature>
<name>A0AAX6RGL6_HETGA</name>
<sequence>MHQHRPEPAHSGLARGPGAPGGPNSPASAAAPSQALGPWTLFSVDEEFEDEDFLSALEDAESRLAGVPPRTAGHLCPTSSCPMEASRSPSPSPLALRPPAPGLCPPTPCTPGAVEDPCSSRTAPLRPLLTSSSWLGGQRPVWARAALEGPEQDKVGQDLAGLELELGAGTKDPMPAKRARITGPSGLSSNPMSARPGQGTPEPAGSPRATLPGHTPQLRLPTGAPAHCGPWSPAPRQPLLPPRTWAGGRPHTPRPQALGAHSPAVLLGVAPPSRAPAPPAVSPIGTLRGPRAPLQTPIVTNHLVQLVTAATPTRVRACRRRFPGPAGLLPQQQGENPEEIVVSTLQTPAHGALAKLRPESLVTSSQASAEEELGQGAWLAMKEALRLDDGDPACFLHTCSVATVLRKAALKQLPGNKVPTMAVMIKSLTRSTVDASAVLRDPTGEMQGTLHRALLEAWQGELKPGAVLLLRQVGVFSPSLRNHYLNVTPSNLVHVYSPDSGDRDLLRPPQPTLEGPGSSWGRRQPDVGAQPGLGLRTRQSPGAGVSPEEQAVDVPKCCLSVSQTAWTDSSASSQTTSLLAVAARATPRQGHREQQPVPAPHSPLGSMHQGGGGAETGRVPRACLGHCPKPISRPRSAGLTSRHGCLRAQPSPPRPHCLLAMALIHLLGA</sequence>
<feature type="region of interest" description="Disordered" evidence="1">
    <location>
        <begin position="586"/>
        <end position="616"/>
    </location>
</feature>
<feature type="compositionally biased region" description="Pro residues" evidence="1">
    <location>
        <begin position="90"/>
        <end position="109"/>
    </location>
</feature>